<sequence>MAQPASDFMIVPRRPRARWRWTLLTLAWLASLALVALVVHRWSVPLLGESMDQLDALNEENLALQVKLETALQKNAVLSRAEQVNREALAQLQASLSEREEEIASLRADVGFYERLVGGSAKRQGLAVHSVVFEPGASGDLRYEITLTQNIKRSGLTEGDLTFSVEGVADGALKVLGWRELNPQRDGAPRPFSFRYFQQLSGSIMLPDGFQPQRVRVRLTREGADVDQTIPWEDTRRQAGA</sequence>
<keyword evidence="3" id="KW-1185">Reference proteome</keyword>
<evidence type="ECO:0008006" key="4">
    <source>
        <dbReference type="Google" id="ProtNLM"/>
    </source>
</evidence>
<organism evidence="2 3">
    <name type="scientific">Pseudomarimonas salicorniae</name>
    <dbReference type="NCBI Taxonomy" id="2933270"/>
    <lineage>
        <taxon>Bacteria</taxon>
        <taxon>Pseudomonadati</taxon>
        <taxon>Pseudomonadota</taxon>
        <taxon>Gammaproteobacteria</taxon>
        <taxon>Lysobacterales</taxon>
        <taxon>Lysobacteraceae</taxon>
        <taxon>Pseudomarimonas</taxon>
    </lineage>
</organism>
<dbReference type="InterPro" id="IPR046703">
    <property type="entry name" value="DUF6776"/>
</dbReference>
<comment type="caution">
    <text evidence="2">The sequence shown here is derived from an EMBL/GenBank/DDBJ whole genome shotgun (WGS) entry which is preliminary data.</text>
</comment>
<evidence type="ECO:0000256" key="1">
    <source>
        <dbReference type="SAM" id="Coils"/>
    </source>
</evidence>
<dbReference type="Proteomes" id="UP001431449">
    <property type="component" value="Unassembled WGS sequence"/>
</dbReference>
<reference evidence="2" key="1">
    <citation type="submission" date="2022-04" db="EMBL/GenBank/DDBJ databases">
        <title>Lysobacter sp. CAU 1642 isolated from sea sand.</title>
        <authorList>
            <person name="Kim W."/>
        </authorList>
    </citation>
    <scope>NUCLEOTIDE SEQUENCE</scope>
    <source>
        <strain evidence="2">CAU 1642</strain>
    </source>
</reference>
<protein>
    <recommendedName>
        <fullName evidence="4">Transmembrane protein</fullName>
    </recommendedName>
</protein>
<dbReference type="RefSeq" id="WP_248204239.1">
    <property type="nucleotide sequence ID" value="NZ_JALNMH010000001.1"/>
</dbReference>
<proteinExistence type="predicted"/>
<feature type="coiled-coil region" evidence="1">
    <location>
        <begin position="54"/>
        <end position="109"/>
    </location>
</feature>
<evidence type="ECO:0000313" key="3">
    <source>
        <dbReference type="Proteomes" id="UP001431449"/>
    </source>
</evidence>
<evidence type="ECO:0000313" key="2">
    <source>
        <dbReference type="EMBL" id="MCK7592208.1"/>
    </source>
</evidence>
<name>A0ABT0GCE1_9GAMM</name>
<dbReference type="EMBL" id="JALNMH010000001">
    <property type="protein sequence ID" value="MCK7592208.1"/>
    <property type="molecule type" value="Genomic_DNA"/>
</dbReference>
<accession>A0ABT0GCE1</accession>
<dbReference type="Pfam" id="PF20567">
    <property type="entry name" value="DUF6776"/>
    <property type="match status" value="1"/>
</dbReference>
<gene>
    <name evidence="2" type="ORF">M0G41_00830</name>
</gene>
<keyword evidence="1" id="KW-0175">Coiled coil</keyword>